<protein>
    <submittedName>
        <fullName evidence="1">Uncharacterized protein</fullName>
    </submittedName>
</protein>
<accession>A0AAW2UKX2</accession>
<dbReference type="EMBL" id="JACGWN010000012">
    <property type="protein sequence ID" value="KAL0416626.1"/>
    <property type="molecule type" value="Genomic_DNA"/>
</dbReference>
<gene>
    <name evidence="1" type="ORF">Slati_3494500</name>
</gene>
<organism evidence="1">
    <name type="scientific">Sesamum latifolium</name>
    <dbReference type="NCBI Taxonomy" id="2727402"/>
    <lineage>
        <taxon>Eukaryota</taxon>
        <taxon>Viridiplantae</taxon>
        <taxon>Streptophyta</taxon>
        <taxon>Embryophyta</taxon>
        <taxon>Tracheophyta</taxon>
        <taxon>Spermatophyta</taxon>
        <taxon>Magnoliopsida</taxon>
        <taxon>eudicotyledons</taxon>
        <taxon>Gunneridae</taxon>
        <taxon>Pentapetalae</taxon>
        <taxon>asterids</taxon>
        <taxon>lamiids</taxon>
        <taxon>Lamiales</taxon>
        <taxon>Pedaliaceae</taxon>
        <taxon>Sesamum</taxon>
    </lineage>
</organism>
<proteinExistence type="predicted"/>
<sequence>MERVRVQIVEHESQELLKWKQLSKIHWLRDGDGNTGFFHSQAATWSCHNTISRLRDEEVVWRERAEDIQGILLRYFWDIFTSSGPTNIELNEVLSLVQPQVTPEMNQILVTPFTAAEVKQAIFSMFPFKSPDPDGRPPIFF</sequence>
<reference evidence="1" key="1">
    <citation type="submission" date="2020-06" db="EMBL/GenBank/DDBJ databases">
        <authorList>
            <person name="Li T."/>
            <person name="Hu X."/>
            <person name="Zhang T."/>
            <person name="Song X."/>
            <person name="Zhang H."/>
            <person name="Dai N."/>
            <person name="Sheng W."/>
            <person name="Hou X."/>
            <person name="Wei L."/>
        </authorList>
    </citation>
    <scope>NUCLEOTIDE SEQUENCE</scope>
    <source>
        <strain evidence="1">KEN1</strain>
        <tissue evidence="1">Leaf</tissue>
    </source>
</reference>
<comment type="caution">
    <text evidence="1">The sequence shown here is derived from an EMBL/GenBank/DDBJ whole genome shotgun (WGS) entry which is preliminary data.</text>
</comment>
<name>A0AAW2UKX2_9LAMI</name>
<evidence type="ECO:0000313" key="1">
    <source>
        <dbReference type="EMBL" id="KAL0416626.1"/>
    </source>
</evidence>
<reference evidence="1" key="2">
    <citation type="journal article" date="2024" name="Plant">
        <title>Genomic evolution and insights into agronomic trait innovations of Sesamum species.</title>
        <authorList>
            <person name="Miao H."/>
            <person name="Wang L."/>
            <person name="Qu L."/>
            <person name="Liu H."/>
            <person name="Sun Y."/>
            <person name="Le M."/>
            <person name="Wang Q."/>
            <person name="Wei S."/>
            <person name="Zheng Y."/>
            <person name="Lin W."/>
            <person name="Duan Y."/>
            <person name="Cao H."/>
            <person name="Xiong S."/>
            <person name="Wang X."/>
            <person name="Wei L."/>
            <person name="Li C."/>
            <person name="Ma Q."/>
            <person name="Ju M."/>
            <person name="Zhao R."/>
            <person name="Li G."/>
            <person name="Mu C."/>
            <person name="Tian Q."/>
            <person name="Mei H."/>
            <person name="Zhang T."/>
            <person name="Gao T."/>
            <person name="Zhang H."/>
        </authorList>
    </citation>
    <scope>NUCLEOTIDE SEQUENCE</scope>
    <source>
        <strain evidence="1">KEN1</strain>
    </source>
</reference>
<dbReference type="AlphaFoldDB" id="A0AAW2UKX2"/>